<organism evidence="1 2">
    <name type="scientific">Lipomyces orientalis</name>
    <dbReference type="NCBI Taxonomy" id="1233043"/>
    <lineage>
        <taxon>Eukaryota</taxon>
        <taxon>Fungi</taxon>
        <taxon>Dikarya</taxon>
        <taxon>Ascomycota</taxon>
        <taxon>Saccharomycotina</taxon>
        <taxon>Lipomycetes</taxon>
        <taxon>Lipomycetales</taxon>
        <taxon>Lipomycetaceae</taxon>
        <taxon>Lipomyces</taxon>
    </lineage>
</organism>
<proteinExistence type="predicted"/>
<evidence type="ECO:0000313" key="2">
    <source>
        <dbReference type="Proteomes" id="UP001489719"/>
    </source>
</evidence>
<comment type="caution">
    <text evidence="1">The sequence shown here is derived from an EMBL/GenBank/DDBJ whole genome shotgun (WGS) entry which is preliminary data.</text>
</comment>
<reference evidence="2" key="1">
    <citation type="journal article" date="2024" name="Front. Bioeng. Biotechnol.">
        <title>Genome-scale model development and genomic sequencing of the oleaginous clade Lipomyces.</title>
        <authorList>
            <person name="Czajka J.J."/>
            <person name="Han Y."/>
            <person name="Kim J."/>
            <person name="Mondo S.J."/>
            <person name="Hofstad B.A."/>
            <person name="Robles A."/>
            <person name="Haridas S."/>
            <person name="Riley R."/>
            <person name="LaButti K."/>
            <person name="Pangilinan J."/>
            <person name="Andreopoulos W."/>
            <person name="Lipzen A."/>
            <person name="Yan J."/>
            <person name="Wang M."/>
            <person name="Ng V."/>
            <person name="Grigoriev I.V."/>
            <person name="Spatafora J.W."/>
            <person name="Magnuson J.K."/>
            <person name="Baker S.E."/>
            <person name="Pomraning K.R."/>
        </authorList>
    </citation>
    <scope>NUCLEOTIDE SEQUENCE [LARGE SCALE GENOMIC DNA]</scope>
    <source>
        <strain evidence="2">CBS 10300</strain>
    </source>
</reference>
<dbReference type="Proteomes" id="UP001489719">
    <property type="component" value="Unassembled WGS sequence"/>
</dbReference>
<protein>
    <submittedName>
        <fullName evidence="1">Uncharacterized protein</fullName>
    </submittedName>
</protein>
<evidence type="ECO:0000313" key="1">
    <source>
        <dbReference type="EMBL" id="KAK9322085.1"/>
    </source>
</evidence>
<gene>
    <name evidence="1" type="ORF">V1517DRAFT_324606</name>
</gene>
<sequence>MEPNRRNRIALTVSTTITLILTLLGVMQLTKTTHFLLPVSSFFPTMAILLPSVTLFCLIIPIASPSVFAARRLFYPAVLILIIVFATILLGLLSPYISSNLSHCIHDARWSRLFSEKSLKIERIENVLRCCGFSTPYDRAYPFPSSSAGANACVLEYKYTESCAYKWQHETKIVAEWCVVAFSIILLAGIGGLLHTILAYKRQSTQVSRDPRSSHSSNNAVIIKGRGVPSERSGLLEQPAPVNPTTSSLLDLEAHDATSHHLSPTNRD</sequence>
<accession>A0ACC3TLK4</accession>
<name>A0ACC3TLK4_9ASCO</name>
<keyword evidence="2" id="KW-1185">Reference proteome</keyword>
<dbReference type="EMBL" id="MU970084">
    <property type="protein sequence ID" value="KAK9322085.1"/>
    <property type="molecule type" value="Genomic_DNA"/>
</dbReference>